<proteinExistence type="predicted"/>
<feature type="non-terminal residue" evidence="2">
    <location>
        <position position="1"/>
    </location>
</feature>
<accession>A0AAW6BT51</accession>
<feature type="region of interest" description="Disordered" evidence="1">
    <location>
        <begin position="318"/>
        <end position="364"/>
    </location>
</feature>
<dbReference type="RefSeq" id="WP_271868157.1">
    <property type="nucleotide sequence ID" value="NZ_JAQMFO010000086.1"/>
</dbReference>
<protein>
    <submittedName>
        <fullName evidence="2">Uncharacterized protein</fullName>
    </submittedName>
</protein>
<dbReference type="EMBL" id="JAQMFO010000086">
    <property type="protein sequence ID" value="MDB6375142.1"/>
    <property type="molecule type" value="Genomic_DNA"/>
</dbReference>
<evidence type="ECO:0000256" key="1">
    <source>
        <dbReference type="SAM" id="MobiDB-lite"/>
    </source>
</evidence>
<name>A0AAW6BT51_9GAMM</name>
<organism evidence="2 3">
    <name type="scientific">Photorhabdus bodei</name>
    <dbReference type="NCBI Taxonomy" id="2029681"/>
    <lineage>
        <taxon>Bacteria</taxon>
        <taxon>Pseudomonadati</taxon>
        <taxon>Pseudomonadota</taxon>
        <taxon>Gammaproteobacteria</taxon>
        <taxon>Enterobacterales</taxon>
        <taxon>Morganellaceae</taxon>
        <taxon>Photorhabdus</taxon>
    </lineage>
</organism>
<gene>
    <name evidence="2" type="ORF">PH362_25500</name>
</gene>
<feature type="compositionally biased region" description="Polar residues" evidence="1">
    <location>
        <begin position="244"/>
        <end position="257"/>
    </location>
</feature>
<dbReference type="AlphaFoldDB" id="A0AAW6BT51"/>
<feature type="compositionally biased region" description="Gly residues" evidence="1">
    <location>
        <begin position="335"/>
        <end position="346"/>
    </location>
</feature>
<reference evidence="2" key="1">
    <citation type="submission" date="2023-01" db="EMBL/GenBank/DDBJ databases">
        <title>Genome sequencing of Photorhabdus bodei 09-20.</title>
        <authorList>
            <person name="Kalindamar S."/>
            <person name="Kumru S."/>
        </authorList>
    </citation>
    <scope>NUCLEOTIDE SEQUENCE</scope>
    <source>
        <strain evidence="2">09-20</strain>
    </source>
</reference>
<evidence type="ECO:0000313" key="3">
    <source>
        <dbReference type="Proteomes" id="UP001212996"/>
    </source>
</evidence>
<comment type="caution">
    <text evidence="2">The sequence shown here is derived from an EMBL/GenBank/DDBJ whole genome shotgun (WGS) entry which is preliminary data.</text>
</comment>
<feature type="region of interest" description="Disordered" evidence="1">
    <location>
        <begin position="244"/>
        <end position="264"/>
    </location>
</feature>
<sequence length="364" mass="39384">AMEWVVVENNALASRNLGDCRTLSPEACGKAKELSQRILDKGLPSVEDMRGKLASCQDDSCRKGVWTEYRQASDATINSLKQMALNGELSREELAFINHELGKELAVSGYRANDKIGRSEQSSWLNGGSGPLSGFFNTELRQKELEKSGLSKADAAQYVKEEQRNLMLLETAVGAIGAKTNRTSINVVGKGATLPTGYTPKGNSVTGPKDGVYNNTGKVDASGNTIYSHNGGYYTFENGVKTRVQSPNSGSQAQQNYEKGKEFEQSTYDKFKVDKVESAQEITVKTESNTKIRVDMIGKDKEGNIICVECKSSSTAPLTTNQKKGFPELETKGGTVVGKGKPGFEGGSKIPPTKVDIIRPTSKD</sequence>
<evidence type="ECO:0000313" key="2">
    <source>
        <dbReference type="EMBL" id="MDB6375142.1"/>
    </source>
</evidence>
<dbReference type="Proteomes" id="UP001212996">
    <property type="component" value="Unassembled WGS sequence"/>
</dbReference>